<comment type="caution">
    <text evidence="1">The sequence shown here is derived from an EMBL/GenBank/DDBJ whole genome shotgun (WGS) entry which is preliminary data.</text>
</comment>
<organism evidence="1 2">
    <name type="scientific">Saccharothrix lopnurensis</name>
    <dbReference type="NCBI Taxonomy" id="1670621"/>
    <lineage>
        <taxon>Bacteria</taxon>
        <taxon>Bacillati</taxon>
        <taxon>Actinomycetota</taxon>
        <taxon>Actinomycetes</taxon>
        <taxon>Pseudonocardiales</taxon>
        <taxon>Pseudonocardiaceae</taxon>
        <taxon>Saccharothrix</taxon>
    </lineage>
</organism>
<reference evidence="2" key="1">
    <citation type="journal article" date="2019" name="Int. J. Syst. Evol. Microbiol.">
        <title>The Global Catalogue of Microorganisms (GCM) 10K type strain sequencing project: providing services to taxonomists for standard genome sequencing and annotation.</title>
        <authorList>
            <consortium name="The Broad Institute Genomics Platform"/>
            <consortium name="The Broad Institute Genome Sequencing Center for Infectious Disease"/>
            <person name="Wu L."/>
            <person name="Ma J."/>
        </authorList>
    </citation>
    <scope>NUCLEOTIDE SEQUENCE [LARGE SCALE GENOMIC DNA]</scope>
    <source>
        <strain evidence="2">CGMCC 4.7246</strain>
    </source>
</reference>
<dbReference type="InterPro" id="IPR045937">
    <property type="entry name" value="DUF6357"/>
</dbReference>
<name>A0ABW1PCN9_9PSEU</name>
<dbReference type="Proteomes" id="UP001596220">
    <property type="component" value="Unassembled WGS sequence"/>
</dbReference>
<dbReference type="EMBL" id="JBHSQO010000042">
    <property type="protein sequence ID" value="MFC6093369.1"/>
    <property type="molecule type" value="Genomic_DNA"/>
</dbReference>
<dbReference type="Pfam" id="PF19884">
    <property type="entry name" value="DUF6357"/>
    <property type="match status" value="1"/>
</dbReference>
<keyword evidence="2" id="KW-1185">Reference proteome</keyword>
<sequence length="268" mass="29677">MSEVVFTRENGWIPRVVRADGELRLELGAGADANHDPRTFTVPLSETHLRAIRDDLTRHLLLWSALLPLCAAAGTRGPLDERAAVALLDPILLDAPEDVESLFRDVAWDRRRLVAQGADVALLERGEVFAALRPATAESDWRRVHEYDADRDRDRARRGVRLTPLDAALLKYTGRYPHGGKRPTREPDAVDPDLLPEVMRVIATAERACAGMRISPGRGNAPGHSGWKRVEEEVDRAVRGAHPHLVDDAVRTVSFLMCSEAAARSRTS</sequence>
<gene>
    <name evidence="1" type="ORF">ACFP3R_29205</name>
</gene>
<evidence type="ECO:0000313" key="2">
    <source>
        <dbReference type="Proteomes" id="UP001596220"/>
    </source>
</evidence>
<protein>
    <submittedName>
        <fullName evidence="1">DUF6357 family protein</fullName>
    </submittedName>
</protein>
<accession>A0ABW1PCN9</accession>
<evidence type="ECO:0000313" key="1">
    <source>
        <dbReference type="EMBL" id="MFC6093369.1"/>
    </source>
</evidence>
<dbReference type="RefSeq" id="WP_380640511.1">
    <property type="nucleotide sequence ID" value="NZ_JBHSQO010000042.1"/>
</dbReference>
<proteinExistence type="predicted"/>